<feature type="domain" description="Pyrimidine nucleoside phosphorylase C-terminal" evidence="3">
    <location>
        <begin position="419"/>
        <end position="486"/>
    </location>
</feature>
<keyword evidence="2" id="KW-0808">Transferase</keyword>
<dbReference type="Gene3D" id="3.90.1170.30">
    <property type="entry name" value="Pyrimidine nucleoside phosphorylase-like, C-terminal domain"/>
    <property type="match status" value="1"/>
</dbReference>
<evidence type="ECO:0000259" key="3">
    <source>
        <dbReference type="SMART" id="SM00941"/>
    </source>
</evidence>
<dbReference type="InterPro" id="IPR013466">
    <property type="entry name" value="Thymidine/AMP_Pase"/>
</dbReference>
<dbReference type="InterPro" id="IPR000312">
    <property type="entry name" value="Glycosyl_Trfase_fam3"/>
</dbReference>
<organism evidence="4">
    <name type="scientific">uncultured Candidatus Pacearchaeota archaeon</name>
    <dbReference type="NCBI Taxonomy" id="2109283"/>
    <lineage>
        <taxon>Archaea</taxon>
        <taxon>Candidatus Pacearchaeota</taxon>
        <taxon>environmental samples</taxon>
    </lineage>
</organism>
<dbReference type="InterPro" id="IPR013102">
    <property type="entry name" value="PYNP_C"/>
</dbReference>
<protein>
    <submittedName>
        <fullName evidence="4">AMP phosphorylase</fullName>
    </submittedName>
</protein>
<dbReference type="InterPro" id="IPR035902">
    <property type="entry name" value="Nuc_phospho_transferase"/>
</dbReference>
<dbReference type="EMBL" id="LR131589">
    <property type="protein sequence ID" value="VDS10977.1"/>
    <property type="molecule type" value="Genomic_DNA"/>
</dbReference>
<dbReference type="InterPro" id="IPR017459">
    <property type="entry name" value="Glycosyl_Trfase_fam3_N_dom"/>
</dbReference>
<dbReference type="SUPFAM" id="SSF54680">
    <property type="entry name" value="Pyrimidine nucleoside phosphorylase C-terminal domain"/>
    <property type="match status" value="1"/>
</dbReference>
<sequence length="492" mass="54663">MKLKIKKMDFATGRPVCMIHEKKAKEMSLHVGKRVLIKDKKRKIVSIVDTVEGIIKPDEIAVSNDIFEALNLKDNEIVEVELADKPNSINIIKKKLKGGILNKKEIEEIVRDIADNALTEIEVAFFVSAIYTKGMNLEETGNLTWAMVKSGNQMKLNGKIADKHSIGGIAGNRTTPLVVSICASKGLIIPKTSSRAITSAAGTTDVMETIAKVNFSINEIKKILKKTNACMVWGGALGLAPVDDKIIRIENIVHIDSTAQLLASILSKKISVGSKYVLIDIPYGISAKVSLNQAKKLKNKFMILGKKFNLKINAVLTNGNEPIGNGIGPVLEIKDVLKVLRRENPPKDLEEKALFLSGKLLELAEEAEKGKGYEVAKNILESGLAFKKFKEIIKAQKGKLNGFPKPKFSFTVHANRNLKLKHYDNKLLNRLARDAGCPEDKAAGIYLYKKKNDEVKKNEAIFTIYTVSKEKLIYAKRFFKKNQKEIIEIESR</sequence>
<dbReference type="InterPro" id="IPR000053">
    <property type="entry name" value="Thymidine/pyrmidine_PPase"/>
</dbReference>
<dbReference type="SMART" id="SM00941">
    <property type="entry name" value="PYNP_C"/>
    <property type="match status" value="1"/>
</dbReference>
<dbReference type="Pfam" id="PF02885">
    <property type="entry name" value="Glycos_trans_3N"/>
    <property type="match status" value="1"/>
</dbReference>
<dbReference type="EMBL" id="LR131605">
    <property type="protein sequence ID" value="VDS10993.1"/>
    <property type="molecule type" value="Genomic_DNA"/>
</dbReference>
<dbReference type="PROSITE" id="PS00647">
    <property type="entry name" value="THYMID_PHOSPHORYLASE"/>
    <property type="match status" value="1"/>
</dbReference>
<dbReference type="GO" id="GO:0006206">
    <property type="term" value="P:pyrimidine nucleobase metabolic process"/>
    <property type="evidence" value="ECO:0007669"/>
    <property type="project" value="InterPro"/>
</dbReference>
<dbReference type="InterPro" id="IPR036320">
    <property type="entry name" value="Glycosyl_Trfase_fam3_N_dom_sf"/>
</dbReference>
<dbReference type="Gene3D" id="2.40.40.20">
    <property type="match status" value="1"/>
</dbReference>
<dbReference type="Gene3D" id="3.40.1030.10">
    <property type="entry name" value="Nucleoside phosphorylase/phosphoribosyltransferase catalytic domain"/>
    <property type="match status" value="1"/>
</dbReference>
<dbReference type="EMBL" id="LR131633">
    <property type="protein sequence ID" value="VDS11021.1"/>
    <property type="molecule type" value="Genomic_DNA"/>
</dbReference>
<dbReference type="GO" id="GO:0005829">
    <property type="term" value="C:cytosol"/>
    <property type="evidence" value="ECO:0007669"/>
    <property type="project" value="TreeGrafter"/>
</dbReference>
<dbReference type="PANTHER" id="PTHR10515:SF0">
    <property type="entry name" value="THYMIDINE PHOSPHORYLASE"/>
    <property type="match status" value="1"/>
</dbReference>
<keyword evidence="1" id="KW-0328">Glycosyltransferase</keyword>
<gene>
    <name evidence="4" type="primary">deoA</name>
</gene>
<dbReference type="InterPro" id="IPR036566">
    <property type="entry name" value="PYNP-like_C_sf"/>
</dbReference>
<dbReference type="InterPro" id="IPR017872">
    <property type="entry name" value="Pyrmidine_PPase_CS"/>
</dbReference>
<dbReference type="SUPFAM" id="SSF47648">
    <property type="entry name" value="Nucleoside phosphorylase/phosphoribosyltransferase N-terminal domain"/>
    <property type="match status" value="1"/>
</dbReference>
<accession>A0A447IU70</accession>
<dbReference type="EMBL" id="LR131637">
    <property type="protein sequence ID" value="VDS11025.1"/>
    <property type="molecule type" value="Genomic_DNA"/>
</dbReference>
<dbReference type="Pfam" id="PF00591">
    <property type="entry name" value="Glycos_transf_3"/>
    <property type="match status" value="1"/>
</dbReference>
<evidence type="ECO:0000313" key="4">
    <source>
        <dbReference type="EMBL" id="VDS11025.1"/>
    </source>
</evidence>
<reference evidence="4" key="1">
    <citation type="submission" date="2018-12" db="EMBL/GenBank/DDBJ databases">
        <authorList>
            <person name="Jaffe A."/>
        </authorList>
    </citation>
    <scope>NUCLEOTIDE SEQUENCE</scope>
</reference>
<dbReference type="GO" id="GO:0004645">
    <property type="term" value="F:1,4-alpha-oligoglucan phosphorylase activity"/>
    <property type="evidence" value="ECO:0007669"/>
    <property type="project" value="InterPro"/>
</dbReference>
<proteinExistence type="predicted"/>
<dbReference type="NCBIfam" id="TIGR02645">
    <property type="entry name" value="ARCH_P_rylase"/>
    <property type="match status" value="1"/>
</dbReference>
<name>A0A447IU70_9ARCH</name>
<dbReference type="GO" id="GO:0006213">
    <property type="term" value="P:pyrimidine nucleoside metabolic process"/>
    <property type="evidence" value="ECO:0007669"/>
    <property type="project" value="InterPro"/>
</dbReference>
<dbReference type="SUPFAM" id="SSF52418">
    <property type="entry name" value="Nucleoside phosphorylase/phosphoribosyltransferase catalytic domain"/>
    <property type="match status" value="1"/>
</dbReference>
<dbReference type="PANTHER" id="PTHR10515">
    <property type="entry name" value="THYMIDINE PHOSPHORYLASE"/>
    <property type="match status" value="1"/>
</dbReference>
<dbReference type="NCBIfam" id="NF003338">
    <property type="entry name" value="PRK04350.1"/>
    <property type="match status" value="1"/>
</dbReference>
<dbReference type="EMBL" id="LR131641">
    <property type="protein sequence ID" value="VDS11029.1"/>
    <property type="molecule type" value="Genomic_DNA"/>
</dbReference>
<evidence type="ECO:0000256" key="1">
    <source>
        <dbReference type="ARBA" id="ARBA00022676"/>
    </source>
</evidence>
<dbReference type="AlphaFoldDB" id="A0A447IU70"/>
<evidence type="ECO:0000256" key="2">
    <source>
        <dbReference type="ARBA" id="ARBA00022679"/>
    </source>
</evidence>
<dbReference type="Gene3D" id="1.20.970.50">
    <property type="match status" value="1"/>
</dbReference>
<dbReference type="GO" id="GO:0016763">
    <property type="term" value="F:pentosyltransferase activity"/>
    <property type="evidence" value="ECO:0007669"/>
    <property type="project" value="InterPro"/>
</dbReference>
<dbReference type="Pfam" id="PF07831">
    <property type="entry name" value="PYNP_C"/>
    <property type="match status" value="1"/>
</dbReference>